<evidence type="ECO:0000256" key="3">
    <source>
        <dbReference type="ARBA" id="ARBA00022618"/>
    </source>
</evidence>
<dbReference type="GO" id="GO:0007094">
    <property type="term" value="P:mitotic spindle assembly checkpoint signaling"/>
    <property type="evidence" value="ECO:0007669"/>
    <property type="project" value="InterPro"/>
</dbReference>
<evidence type="ECO:0000313" key="9">
    <source>
        <dbReference type="EMBL" id="KZC08068.1"/>
    </source>
</evidence>
<keyword evidence="10" id="KW-1185">Reference proteome</keyword>
<feature type="coiled-coil region" evidence="7">
    <location>
        <begin position="267"/>
        <end position="643"/>
    </location>
</feature>
<comment type="subcellular location">
    <subcellularLocation>
        <location evidence="1">Nucleus</location>
    </subcellularLocation>
</comment>
<feature type="compositionally biased region" description="Polar residues" evidence="8">
    <location>
        <begin position="124"/>
        <end position="137"/>
    </location>
</feature>
<dbReference type="SUPFAM" id="SSF75704">
    <property type="entry name" value="Mitotic arrest deficient-like 1, Mad1"/>
    <property type="match status" value="1"/>
</dbReference>
<dbReference type="OrthoDB" id="331602at2759"/>
<dbReference type="GO" id="GO:0000776">
    <property type="term" value="C:kinetochore"/>
    <property type="evidence" value="ECO:0007669"/>
    <property type="project" value="TreeGrafter"/>
</dbReference>
<organism evidence="9 10">
    <name type="scientific">Dufourea novaeangliae</name>
    <name type="common">Sweat bee</name>
    <dbReference type="NCBI Taxonomy" id="178035"/>
    <lineage>
        <taxon>Eukaryota</taxon>
        <taxon>Metazoa</taxon>
        <taxon>Ecdysozoa</taxon>
        <taxon>Arthropoda</taxon>
        <taxon>Hexapoda</taxon>
        <taxon>Insecta</taxon>
        <taxon>Pterygota</taxon>
        <taxon>Neoptera</taxon>
        <taxon>Endopterygota</taxon>
        <taxon>Hymenoptera</taxon>
        <taxon>Apocrita</taxon>
        <taxon>Aculeata</taxon>
        <taxon>Apoidea</taxon>
        <taxon>Anthophila</taxon>
        <taxon>Halictidae</taxon>
        <taxon>Rophitinae</taxon>
        <taxon>Dufourea</taxon>
    </lineage>
</organism>
<feature type="region of interest" description="Disordered" evidence="8">
    <location>
        <begin position="107"/>
        <end position="140"/>
    </location>
</feature>
<dbReference type="STRING" id="178035.A0A154PA20"/>
<dbReference type="PANTHER" id="PTHR23168">
    <property type="entry name" value="MITOTIC SPINDLE ASSEMBLY CHECKPOINT PROTEIN MAD1 MITOTIC ARREST DEFICIENT-LIKE PROTEIN 1"/>
    <property type="match status" value="1"/>
</dbReference>
<keyword evidence="3" id="KW-0132">Cell division</keyword>
<dbReference type="Gene3D" id="3.30.457.60">
    <property type="match status" value="1"/>
</dbReference>
<dbReference type="Gene3D" id="1.20.5.170">
    <property type="match status" value="1"/>
</dbReference>
<name>A0A154PA20_DUFNO</name>
<keyword evidence="7" id="KW-0175">Coiled coil</keyword>
<evidence type="ECO:0000256" key="2">
    <source>
        <dbReference type="ARBA" id="ARBA00008029"/>
    </source>
</evidence>
<evidence type="ECO:0000256" key="8">
    <source>
        <dbReference type="SAM" id="MobiDB-lite"/>
    </source>
</evidence>
<dbReference type="Proteomes" id="UP000076502">
    <property type="component" value="Unassembled WGS sequence"/>
</dbReference>
<keyword evidence="4" id="KW-0498">Mitosis</keyword>
<keyword evidence="5" id="KW-0539">Nucleus</keyword>
<dbReference type="AlphaFoldDB" id="A0A154PA20"/>
<dbReference type="GO" id="GO:0051301">
    <property type="term" value="P:cell division"/>
    <property type="evidence" value="ECO:0007669"/>
    <property type="project" value="UniProtKB-KW"/>
</dbReference>
<dbReference type="GO" id="GO:0051315">
    <property type="term" value="P:attachment of mitotic spindle microtubules to kinetochore"/>
    <property type="evidence" value="ECO:0007669"/>
    <property type="project" value="TreeGrafter"/>
</dbReference>
<proteinExistence type="inferred from homology"/>
<evidence type="ECO:0000256" key="7">
    <source>
        <dbReference type="SAM" id="Coils"/>
    </source>
</evidence>
<evidence type="ECO:0000256" key="1">
    <source>
        <dbReference type="ARBA" id="ARBA00004123"/>
    </source>
</evidence>
<dbReference type="GO" id="GO:0005635">
    <property type="term" value="C:nuclear envelope"/>
    <property type="evidence" value="ECO:0007669"/>
    <property type="project" value="TreeGrafter"/>
</dbReference>
<gene>
    <name evidence="9" type="ORF">WN55_09131</name>
</gene>
<protein>
    <submittedName>
        <fullName evidence="9">Mitotic spindle assembly checkpoint protein MAD1</fullName>
    </submittedName>
</protein>
<dbReference type="EMBL" id="KQ434839">
    <property type="protein sequence ID" value="KZC08068.1"/>
    <property type="molecule type" value="Genomic_DNA"/>
</dbReference>
<feature type="coiled-coil region" evidence="7">
    <location>
        <begin position="190"/>
        <end position="224"/>
    </location>
</feature>
<comment type="similarity">
    <text evidence="2">Belongs to the MAD1 family.</text>
</comment>
<dbReference type="Gene3D" id="6.10.250.90">
    <property type="match status" value="1"/>
</dbReference>
<evidence type="ECO:0000256" key="4">
    <source>
        <dbReference type="ARBA" id="ARBA00022776"/>
    </source>
</evidence>
<accession>A0A154PA20</accession>
<evidence type="ECO:0000256" key="5">
    <source>
        <dbReference type="ARBA" id="ARBA00023242"/>
    </source>
</evidence>
<dbReference type="InterPro" id="IPR008672">
    <property type="entry name" value="Mad1"/>
</dbReference>
<dbReference type="PANTHER" id="PTHR23168:SF0">
    <property type="entry name" value="MITOTIC SPINDLE ASSEMBLY CHECKPOINT PROTEIN MAD1"/>
    <property type="match status" value="1"/>
</dbReference>
<reference evidence="9 10" key="1">
    <citation type="submission" date="2015-07" db="EMBL/GenBank/DDBJ databases">
        <title>The genome of Dufourea novaeangliae.</title>
        <authorList>
            <person name="Pan H."/>
            <person name="Kapheim K."/>
        </authorList>
    </citation>
    <scope>NUCLEOTIDE SEQUENCE [LARGE SCALE GENOMIC DNA]</scope>
    <source>
        <strain evidence="9">0120121106</strain>
        <tissue evidence="9">Whole body</tissue>
    </source>
</reference>
<dbReference type="Pfam" id="PF05557">
    <property type="entry name" value="MAD"/>
    <property type="match status" value="1"/>
</dbReference>
<evidence type="ECO:0000256" key="6">
    <source>
        <dbReference type="ARBA" id="ARBA00023306"/>
    </source>
</evidence>
<dbReference type="GO" id="GO:0072686">
    <property type="term" value="C:mitotic spindle"/>
    <property type="evidence" value="ECO:0007669"/>
    <property type="project" value="TreeGrafter"/>
</dbReference>
<keyword evidence="6" id="KW-0131">Cell cycle</keyword>
<sequence length="741" mass="84374">MCPLTPWQQQHSEKLIHQALYQRALQRMSSGEAPPAKTIPRVLDGALLSSGESHAFIPPVPNHVMDDKDPTSVIKMIKDLRSGSEAYRKSNSGLSLRLSSTAYTSFGDHEGCNISPKRPRLDETPNSTLNKSETGTVPGSPWEWRRLKGEVVSLRTRLSHQEAAVQQLHKIRRQMEEVFEKEKSILDMQVEQDKQTIKQLEVRLDIARRTIQDARNAQATAEKELFQVKTNLEQKTMALTNENAKLLGDLKHTSKEENISAPKDVDSSDAQLKLDAAQTRIAQLEEKLKEYQTKQQEMELQNVELQNMKIKIERLESEKALWEEGKVLTARAAKASELEKELSVAKESIMSLRESVRGKLLLEEQMANVMKRLEHTEKVEQQVATLEAKKTELLLRLSEYESIGISGGPSVLKRELNRLQQAELVLKEEEGQLKSRLDAALRKNQILAKNYEDAKKLATDVTVSKENLNKLLSRLQKKLILVTRERDSYRQQLDLYEKEITVDSNNAITERIPALERAIDAYRELVAKLESDLQTAEGYNQIDECNKLNAEIDRLKGELEHRALKGDFNCNARVLHFTMNPAAVAEKQAEEKQIALLRELEELRAKVAQGGTNAMTASSSLQVQEITELKQTHEIKIARLKEAFKASSQEYRQACYLLFGWRVDRTKEGRYRLSSQYAESPEDFLFFHIGEEGVDLLETAFSATLGSLVEQYLQRQHSVPMFLNAVQTDLFNQQTMTNIMS</sequence>
<evidence type="ECO:0000313" key="10">
    <source>
        <dbReference type="Proteomes" id="UP000076502"/>
    </source>
</evidence>